<sequence length="345" mass="37222">MPCSSRRHCPMFRSLSHATVVTAAISVAALAPGAAAAQELPRLDVTVFAPPSQSIWLPVLIQQLGLDTKHGFKLEVTAKPSRVAYADFATGADPVCYCSSISAVARFVEQGSQISLLWNIFDYDYYIVTTNSEIKTAKDLAGRTLLADTVTGSWASAAWLLSQSGLDLSSVQIRSTSGRGAAALAELTTGRVDALAANPTETATLLSEGGPDLKAFSIFDKALWARTSDAPAMPSIAFGVWKTWYDEPENAALARRFYAANVEAADYVRQNPAKAAALVAADAQVPEAALNDVFTRFPHLINIRPIADYRSAIAELTQKLLPEAEQLERPLTDEELKLYVSDFRP</sequence>
<dbReference type="SUPFAM" id="SSF53850">
    <property type="entry name" value="Periplasmic binding protein-like II"/>
    <property type="match status" value="1"/>
</dbReference>
<evidence type="ECO:0000313" key="3">
    <source>
        <dbReference type="EMBL" id="OWJ69187.1"/>
    </source>
</evidence>
<feature type="domain" description="SsuA/THI5-like" evidence="2">
    <location>
        <begin position="69"/>
        <end position="275"/>
    </location>
</feature>
<dbReference type="Gene3D" id="3.40.190.10">
    <property type="entry name" value="Periplasmic binding protein-like II"/>
    <property type="match status" value="2"/>
</dbReference>
<protein>
    <recommendedName>
        <fullName evidence="2">SsuA/THI5-like domain-containing protein</fullName>
    </recommendedName>
</protein>
<proteinExistence type="predicted"/>
<name>A0A211ZVT0_9PROT</name>
<keyword evidence="4" id="KW-1185">Reference proteome</keyword>
<reference evidence="4" key="1">
    <citation type="submission" date="2017-05" db="EMBL/GenBank/DDBJ databases">
        <authorList>
            <person name="Macchi M."/>
            <person name="Festa S."/>
            <person name="Coppotelli B.M."/>
            <person name="Morelli I.S."/>
        </authorList>
    </citation>
    <scope>NUCLEOTIDE SEQUENCE [LARGE SCALE GENOMIC DNA]</scope>
    <source>
        <strain evidence="4">I</strain>
    </source>
</reference>
<comment type="caution">
    <text evidence="3">The sequence shown here is derived from an EMBL/GenBank/DDBJ whole genome shotgun (WGS) entry which is preliminary data.</text>
</comment>
<feature type="chain" id="PRO_5013007528" description="SsuA/THI5-like domain-containing protein" evidence="1">
    <location>
        <begin position="24"/>
        <end position="345"/>
    </location>
</feature>
<organism evidence="3 4">
    <name type="scientific">Inquilinus limosus</name>
    <dbReference type="NCBI Taxonomy" id="171674"/>
    <lineage>
        <taxon>Bacteria</taxon>
        <taxon>Pseudomonadati</taxon>
        <taxon>Pseudomonadota</taxon>
        <taxon>Alphaproteobacteria</taxon>
        <taxon>Rhodospirillales</taxon>
        <taxon>Rhodospirillaceae</taxon>
        <taxon>Inquilinus</taxon>
    </lineage>
</organism>
<dbReference type="EMBL" id="NHON01000001">
    <property type="protein sequence ID" value="OWJ69187.1"/>
    <property type="molecule type" value="Genomic_DNA"/>
</dbReference>
<dbReference type="Proteomes" id="UP000196655">
    <property type="component" value="Unassembled WGS sequence"/>
</dbReference>
<dbReference type="OrthoDB" id="7808807at2"/>
<evidence type="ECO:0000259" key="2">
    <source>
        <dbReference type="Pfam" id="PF09084"/>
    </source>
</evidence>
<dbReference type="Pfam" id="PF09084">
    <property type="entry name" value="NMT1"/>
    <property type="match status" value="1"/>
</dbReference>
<gene>
    <name evidence="3" type="ORF">BWR60_01250</name>
</gene>
<evidence type="ECO:0000313" key="4">
    <source>
        <dbReference type="Proteomes" id="UP000196655"/>
    </source>
</evidence>
<feature type="signal peptide" evidence="1">
    <location>
        <begin position="1"/>
        <end position="23"/>
    </location>
</feature>
<keyword evidence="1" id="KW-0732">Signal</keyword>
<dbReference type="AlphaFoldDB" id="A0A211ZVT0"/>
<dbReference type="PANTHER" id="PTHR30024">
    <property type="entry name" value="ALIPHATIC SULFONATES-BINDING PROTEIN-RELATED"/>
    <property type="match status" value="1"/>
</dbReference>
<evidence type="ECO:0000256" key="1">
    <source>
        <dbReference type="SAM" id="SignalP"/>
    </source>
</evidence>
<accession>A0A211ZVT0</accession>
<dbReference type="InterPro" id="IPR015168">
    <property type="entry name" value="SsuA/THI5"/>
</dbReference>